<dbReference type="RefSeq" id="WP_053398059.1">
    <property type="nucleotide sequence ID" value="NZ_LFQU01000007.1"/>
</dbReference>
<dbReference type="Gene3D" id="3.90.320.10">
    <property type="match status" value="1"/>
</dbReference>
<dbReference type="EMBL" id="LFQU01000007">
    <property type="protein sequence ID" value="KOO68956.1"/>
    <property type="molecule type" value="Genomic_DNA"/>
</dbReference>
<evidence type="ECO:0000313" key="3">
    <source>
        <dbReference type="Proteomes" id="UP000036951"/>
    </source>
</evidence>
<evidence type="ECO:0000313" key="2">
    <source>
        <dbReference type="EMBL" id="KOO68956.1"/>
    </source>
</evidence>
<gene>
    <name evidence="2" type="ORF">ACU52_05555</name>
</gene>
<name>A0A8E1QY52_9BACT</name>
<keyword evidence="3" id="KW-1185">Reference proteome</keyword>
<dbReference type="Proteomes" id="UP000036951">
    <property type="component" value="Unassembled WGS sequence"/>
</dbReference>
<dbReference type="AlphaFoldDB" id="A0A8E1QY52"/>
<accession>A0A8E1QY52</accession>
<protein>
    <submittedName>
        <fullName evidence="2">Nuclease</fullName>
    </submittedName>
</protein>
<sequence>MKKFLEYVAEDIVNKYGTNLSNIAVVFPNKRASIFLNEQLAIKAGRPLWSPAYITISDFFRQHSSLLIGDPIKLICEIHKSFTECTQIDESLDHFYGWGQLLLADFDDIDKNMADASNVFKNIKDIHELDDISYLTDEQKGILHKFFSNFTTDNESELKKRFLKLWGHFEDIYNNYKARLREQNIAYEGMLYREVAQLDIDYKYDKYLFVGFNMVQKVEQKIFSNLQKKNRAGFYWDFDSFYMPPNKNEAGHYIEKYLKDFPNELNSSDKSIYNNLSAGKRIIYANASTENIQARYVSDWLKEEERYKDGKNTAIVLCDESLLPTIIHCIPKEVECVNITSGYPLFQTPVSSFVLQLLDLKLKGYSHNKNRYQLHYVAQILSHPYAQYISEKCSDLLNELKEKNIYYPTFQILDKDEFTKHLFELQNNNNDLMQWLMDILKRVAINMGNTDKDPLFQESIFRMYTLCNRLNELVKSGDLDVDVITLQKLIVQLINSTSIPFHGEPAEGIQVMGILETRNLDFEHVLILSCNEGNMPKGITDSSFIPYSIRKAYELTTVDNKVAIYAYYFYNLIQRASDVTIVYNNSTEDGHTGEMSRFMLQLMTDGNFDIKRISLKTDQQLVYSKPNIIAKDETIVNILNSMKFISPTSINRYMRCPLQFYFYNIAQIKELDESDEMDNRMFGNIFHGAAEILYRKYLNAENHIITKETINKALEDKSLIGRIVDEAFTDIYFKQEYNDNNNKSFYNGLQLINREVIIRYLKRLIEIDSALAPFTIIGIENDVYEDIKFVANGDERKICIGGRIDRMDKIVDKENNTEKIRIVDYKTGSSNLKDAKSLDDIFIRPLNTEIHADYYLQIMLYSLIVRGNKKYNSSSLPVSPALLFIQHSSEEGYNPIISINKNKINDISEYLPDFLENVKSILSEIFDIATPFKPTTERKTCENCPYARLCNC</sequence>
<evidence type="ECO:0000259" key="1">
    <source>
        <dbReference type="Pfam" id="PF12705"/>
    </source>
</evidence>
<dbReference type="Pfam" id="PF12705">
    <property type="entry name" value="PDDEXK_1"/>
    <property type="match status" value="1"/>
</dbReference>
<reference evidence="2 3" key="1">
    <citation type="submission" date="2015-06" db="EMBL/GenBank/DDBJ databases">
        <title>Prevotella sp. 109, sp. nov., a novel member of the family Prevotellaceae isolated from human faeces.</title>
        <authorList>
            <person name="Shkoporov A.N."/>
            <person name="Chaplin A.V."/>
            <person name="Kafarskaia L.I."/>
            <person name="Efimov B.A."/>
        </authorList>
    </citation>
    <scope>NUCLEOTIDE SEQUENCE [LARGE SCALE GENOMIC DNA]</scope>
    <source>
        <strain evidence="2 3">109</strain>
    </source>
</reference>
<organism evidence="2 3">
    <name type="scientific">Xylanibacter rarus</name>
    <dbReference type="NCBI Taxonomy" id="1676614"/>
    <lineage>
        <taxon>Bacteria</taxon>
        <taxon>Pseudomonadati</taxon>
        <taxon>Bacteroidota</taxon>
        <taxon>Bacteroidia</taxon>
        <taxon>Bacteroidales</taxon>
        <taxon>Prevotellaceae</taxon>
        <taxon>Xylanibacter</taxon>
    </lineage>
</organism>
<dbReference type="OrthoDB" id="9762792at2"/>
<proteinExistence type="predicted"/>
<dbReference type="InterPro" id="IPR038726">
    <property type="entry name" value="PDDEXK_AddAB-type"/>
</dbReference>
<dbReference type="InterPro" id="IPR011604">
    <property type="entry name" value="PDDEXK-like_dom_sf"/>
</dbReference>
<comment type="caution">
    <text evidence="2">The sequence shown here is derived from an EMBL/GenBank/DDBJ whole genome shotgun (WGS) entry which is preliminary data.</text>
</comment>
<feature type="domain" description="PD-(D/E)XK endonuclease-like" evidence="1">
    <location>
        <begin position="645"/>
        <end position="951"/>
    </location>
</feature>
<dbReference type="InterPro" id="IPR027417">
    <property type="entry name" value="P-loop_NTPase"/>
</dbReference>
<dbReference type="SUPFAM" id="SSF52540">
    <property type="entry name" value="P-loop containing nucleoside triphosphate hydrolases"/>
    <property type="match status" value="1"/>
</dbReference>